<dbReference type="EMBL" id="CM042014">
    <property type="protein sequence ID" value="KAI3721306.1"/>
    <property type="molecule type" value="Genomic_DNA"/>
</dbReference>
<keyword evidence="2" id="KW-1185">Reference proteome</keyword>
<accession>A0ACB9BHN8</accession>
<evidence type="ECO:0000313" key="1">
    <source>
        <dbReference type="EMBL" id="KAI3721306.1"/>
    </source>
</evidence>
<proteinExistence type="predicted"/>
<name>A0ACB9BHN8_CICIN</name>
<reference evidence="2" key="1">
    <citation type="journal article" date="2022" name="Mol. Ecol. Resour.">
        <title>The genomes of chicory, endive, great burdock and yacon provide insights into Asteraceae palaeo-polyploidization history and plant inulin production.</title>
        <authorList>
            <person name="Fan W."/>
            <person name="Wang S."/>
            <person name="Wang H."/>
            <person name="Wang A."/>
            <person name="Jiang F."/>
            <person name="Liu H."/>
            <person name="Zhao H."/>
            <person name="Xu D."/>
            <person name="Zhang Y."/>
        </authorList>
    </citation>
    <scope>NUCLEOTIDE SEQUENCE [LARGE SCALE GENOMIC DNA]</scope>
    <source>
        <strain evidence="2">cv. Punajuju</strain>
    </source>
</reference>
<evidence type="ECO:0000313" key="2">
    <source>
        <dbReference type="Proteomes" id="UP001055811"/>
    </source>
</evidence>
<dbReference type="Proteomes" id="UP001055811">
    <property type="component" value="Linkage Group LG06"/>
</dbReference>
<protein>
    <submittedName>
        <fullName evidence="1">Uncharacterized protein</fullName>
    </submittedName>
</protein>
<organism evidence="1 2">
    <name type="scientific">Cichorium intybus</name>
    <name type="common">Chicory</name>
    <dbReference type="NCBI Taxonomy" id="13427"/>
    <lineage>
        <taxon>Eukaryota</taxon>
        <taxon>Viridiplantae</taxon>
        <taxon>Streptophyta</taxon>
        <taxon>Embryophyta</taxon>
        <taxon>Tracheophyta</taxon>
        <taxon>Spermatophyta</taxon>
        <taxon>Magnoliopsida</taxon>
        <taxon>eudicotyledons</taxon>
        <taxon>Gunneridae</taxon>
        <taxon>Pentapetalae</taxon>
        <taxon>asterids</taxon>
        <taxon>campanulids</taxon>
        <taxon>Asterales</taxon>
        <taxon>Asteraceae</taxon>
        <taxon>Cichorioideae</taxon>
        <taxon>Cichorieae</taxon>
        <taxon>Cichoriinae</taxon>
        <taxon>Cichorium</taxon>
    </lineage>
</organism>
<sequence>MGDGSASYIHMVQHLIEKCLIFRMSKDECMDALSKHAKIKPVITSTVWNELVKENREFFQSYSESRMSKAETNQLIQKIISDHQANGSDSDDK</sequence>
<gene>
    <name evidence="1" type="ORF">L2E82_32314</name>
</gene>
<reference evidence="1 2" key="2">
    <citation type="journal article" date="2022" name="Mol. Ecol. Resour.">
        <title>The genomes of chicory, endive, great burdock and yacon provide insights into Asteraceae paleo-polyploidization history and plant inulin production.</title>
        <authorList>
            <person name="Fan W."/>
            <person name="Wang S."/>
            <person name="Wang H."/>
            <person name="Wang A."/>
            <person name="Jiang F."/>
            <person name="Liu H."/>
            <person name="Zhao H."/>
            <person name="Xu D."/>
            <person name="Zhang Y."/>
        </authorList>
    </citation>
    <scope>NUCLEOTIDE SEQUENCE [LARGE SCALE GENOMIC DNA]</scope>
    <source>
        <strain evidence="2">cv. Punajuju</strain>
        <tissue evidence="1">Leaves</tissue>
    </source>
</reference>
<comment type="caution">
    <text evidence="1">The sequence shown here is derived from an EMBL/GenBank/DDBJ whole genome shotgun (WGS) entry which is preliminary data.</text>
</comment>